<evidence type="ECO:0000313" key="7">
    <source>
        <dbReference type="Proteomes" id="UP000600080"/>
    </source>
</evidence>
<dbReference type="InterPro" id="IPR052190">
    <property type="entry name" value="Euk-Arch_PrmC-MTase"/>
</dbReference>
<dbReference type="PANTHER" id="PTHR45875:SF1">
    <property type="entry name" value="METHYLTRANSFERASE N6AMT1"/>
    <property type="match status" value="1"/>
</dbReference>
<dbReference type="PROSITE" id="PS00092">
    <property type="entry name" value="N6_MTASE"/>
    <property type="match status" value="1"/>
</dbReference>
<evidence type="ECO:0000256" key="1">
    <source>
        <dbReference type="ARBA" id="ARBA00006149"/>
    </source>
</evidence>
<dbReference type="InterPro" id="IPR004557">
    <property type="entry name" value="PrmC-related"/>
</dbReference>
<dbReference type="Pfam" id="PF05175">
    <property type="entry name" value="MTS"/>
    <property type="match status" value="1"/>
</dbReference>
<gene>
    <name evidence="6" type="ORF">GCM10012285_32920</name>
</gene>
<protein>
    <submittedName>
        <fullName evidence="6">Methyltransferase</fullName>
    </submittedName>
</protein>
<organism evidence="6 7">
    <name type="scientific">Streptomyces kronopolitis</name>
    <dbReference type="NCBI Taxonomy" id="1612435"/>
    <lineage>
        <taxon>Bacteria</taxon>
        <taxon>Bacillati</taxon>
        <taxon>Actinomycetota</taxon>
        <taxon>Actinomycetes</taxon>
        <taxon>Kitasatosporales</taxon>
        <taxon>Streptomycetaceae</taxon>
        <taxon>Streptomyces</taxon>
    </lineage>
</organism>
<dbReference type="RefSeq" id="WP_373294165.1">
    <property type="nucleotide sequence ID" value="NZ_BMND01000012.1"/>
</dbReference>
<dbReference type="SUPFAM" id="SSF53335">
    <property type="entry name" value="S-adenosyl-L-methionine-dependent methyltransferases"/>
    <property type="match status" value="1"/>
</dbReference>
<accession>A0ABQ2JJN1</accession>
<dbReference type="InterPro" id="IPR007848">
    <property type="entry name" value="Small_mtfrase_dom"/>
</dbReference>
<dbReference type="NCBIfam" id="TIGR00537">
    <property type="entry name" value="hemK_rel_arch"/>
    <property type="match status" value="1"/>
</dbReference>
<dbReference type="Proteomes" id="UP000600080">
    <property type="component" value="Unassembled WGS sequence"/>
</dbReference>
<dbReference type="GO" id="GO:0032259">
    <property type="term" value="P:methylation"/>
    <property type="evidence" value="ECO:0007669"/>
    <property type="project" value="UniProtKB-KW"/>
</dbReference>
<dbReference type="CDD" id="cd02440">
    <property type="entry name" value="AdoMet_MTases"/>
    <property type="match status" value="1"/>
</dbReference>
<evidence type="ECO:0000256" key="3">
    <source>
        <dbReference type="ARBA" id="ARBA00022679"/>
    </source>
</evidence>
<keyword evidence="3" id="KW-0808">Transferase</keyword>
<keyword evidence="2 6" id="KW-0489">Methyltransferase</keyword>
<keyword evidence="4" id="KW-0949">S-adenosyl-L-methionine</keyword>
<dbReference type="GeneID" id="301549039"/>
<comment type="similarity">
    <text evidence="1">Belongs to the eukaryotic/archaeal PrmC-related family.</text>
</comment>
<keyword evidence="7" id="KW-1185">Reference proteome</keyword>
<comment type="caution">
    <text evidence="6">The sequence shown here is derived from an EMBL/GenBank/DDBJ whole genome shotgun (WGS) entry which is preliminary data.</text>
</comment>
<sequence>MSMGTISLTRPYTRMTLPGVYRPQEDTRLLLRALYREGVGAGTELLDLGSGSGALAVGAARRGARVTAVDICWQAVLTTRVNAWLARQRLTVCRSDLTAAVRGRSFDVLVSNPPYVPAPGTRMPRGPARAWDAGRDGRLLVDRICDVAPRALRPGGVLLMVHSGLCGTEDTLERLTSAGLRASVSDRAVIPFGPVMRSRRAWLRWQGLLDEVQDTEELVIIRAENF</sequence>
<dbReference type="GO" id="GO:0008168">
    <property type="term" value="F:methyltransferase activity"/>
    <property type="evidence" value="ECO:0007669"/>
    <property type="project" value="UniProtKB-KW"/>
</dbReference>
<evidence type="ECO:0000256" key="4">
    <source>
        <dbReference type="ARBA" id="ARBA00022691"/>
    </source>
</evidence>
<dbReference type="InterPro" id="IPR002052">
    <property type="entry name" value="DNA_methylase_N6_adenine_CS"/>
</dbReference>
<name>A0ABQ2JJN1_9ACTN</name>
<evidence type="ECO:0000256" key="2">
    <source>
        <dbReference type="ARBA" id="ARBA00022603"/>
    </source>
</evidence>
<feature type="domain" description="Methyltransferase small" evidence="5">
    <location>
        <begin position="16"/>
        <end position="116"/>
    </location>
</feature>
<reference evidence="7" key="1">
    <citation type="journal article" date="2019" name="Int. J. Syst. Evol. Microbiol.">
        <title>The Global Catalogue of Microorganisms (GCM) 10K type strain sequencing project: providing services to taxonomists for standard genome sequencing and annotation.</title>
        <authorList>
            <consortium name="The Broad Institute Genomics Platform"/>
            <consortium name="The Broad Institute Genome Sequencing Center for Infectious Disease"/>
            <person name="Wu L."/>
            <person name="Ma J."/>
        </authorList>
    </citation>
    <scope>NUCLEOTIDE SEQUENCE [LARGE SCALE GENOMIC DNA]</scope>
    <source>
        <strain evidence="7">CGMCC 4.7323</strain>
    </source>
</reference>
<proteinExistence type="inferred from homology"/>
<dbReference type="InterPro" id="IPR029063">
    <property type="entry name" value="SAM-dependent_MTases_sf"/>
</dbReference>
<dbReference type="EMBL" id="BMND01000012">
    <property type="protein sequence ID" value="GGN47314.1"/>
    <property type="molecule type" value="Genomic_DNA"/>
</dbReference>
<evidence type="ECO:0000259" key="5">
    <source>
        <dbReference type="Pfam" id="PF05175"/>
    </source>
</evidence>
<dbReference type="Gene3D" id="3.40.50.150">
    <property type="entry name" value="Vaccinia Virus protein VP39"/>
    <property type="match status" value="1"/>
</dbReference>
<evidence type="ECO:0000313" key="6">
    <source>
        <dbReference type="EMBL" id="GGN47314.1"/>
    </source>
</evidence>
<dbReference type="PANTHER" id="PTHR45875">
    <property type="entry name" value="METHYLTRANSFERASE N6AMT1"/>
    <property type="match status" value="1"/>
</dbReference>